<feature type="chain" id="PRO_5012086301" evidence="1">
    <location>
        <begin position="50"/>
        <end position="206"/>
    </location>
</feature>
<gene>
    <name evidence="2" type="ORF">SAMN06297129_2086</name>
</gene>
<protein>
    <submittedName>
        <fullName evidence="2">Uncharacterized protein</fullName>
    </submittedName>
</protein>
<name>A0A285IW48_9RHOB</name>
<evidence type="ECO:0000256" key="1">
    <source>
        <dbReference type="SAM" id="SignalP"/>
    </source>
</evidence>
<sequence>MIRQKTPWQVEPRSRPQAWAFSARRTLAGRALRSAALLLAALAPLPATAERYEPEAVPLEITVNEVKRVCGRVDARKSWQRFNLWQRDGVNQSDYHNQLMVSSDQPGWSVDADDFSQVGVQGYQGREAQKLFPHQDRKLHRAYPFGALMVRVDGRHVYGIQNPASYDISDMSEDGFASFVDFQINESHEALADNAGALLVCMNTTH</sequence>
<dbReference type="Proteomes" id="UP000231655">
    <property type="component" value="Unassembled WGS sequence"/>
</dbReference>
<proteinExistence type="predicted"/>
<evidence type="ECO:0000313" key="2">
    <source>
        <dbReference type="EMBL" id="SNY51326.1"/>
    </source>
</evidence>
<organism evidence="2 3">
    <name type="scientific">Pseudooceanicola antarcticus</name>
    <dbReference type="NCBI Taxonomy" id="1247613"/>
    <lineage>
        <taxon>Bacteria</taxon>
        <taxon>Pseudomonadati</taxon>
        <taxon>Pseudomonadota</taxon>
        <taxon>Alphaproteobacteria</taxon>
        <taxon>Rhodobacterales</taxon>
        <taxon>Paracoccaceae</taxon>
        <taxon>Pseudooceanicola</taxon>
    </lineage>
</organism>
<feature type="signal peptide" evidence="1">
    <location>
        <begin position="1"/>
        <end position="49"/>
    </location>
</feature>
<accession>A0A285IW48</accession>
<reference evidence="2 3" key="1">
    <citation type="submission" date="2017-09" db="EMBL/GenBank/DDBJ databases">
        <authorList>
            <person name="Ehlers B."/>
            <person name="Leendertz F.H."/>
        </authorList>
    </citation>
    <scope>NUCLEOTIDE SEQUENCE [LARGE SCALE GENOMIC DNA]</scope>
    <source>
        <strain evidence="2 3">CGMCC 1.12662</strain>
    </source>
</reference>
<dbReference type="EMBL" id="OBEA01000003">
    <property type="protein sequence ID" value="SNY51326.1"/>
    <property type="molecule type" value="Genomic_DNA"/>
</dbReference>
<dbReference type="AlphaFoldDB" id="A0A285IW48"/>
<evidence type="ECO:0000313" key="3">
    <source>
        <dbReference type="Proteomes" id="UP000231655"/>
    </source>
</evidence>
<keyword evidence="1" id="KW-0732">Signal</keyword>